<dbReference type="CDD" id="cd08983">
    <property type="entry name" value="GH43_Bt3655-like"/>
    <property type="match status" value="1"/>
</dbReference>
<dbReference type="OrthoDB" id="9758923at2"/>
<dbReference type="RefSeq" id="WP_124774178.1">
    <property type="nucleotide sequence ID" value="NZ_QGSZ01000233.1"/>
</dbReference>
<feature type="domain" description="Ig-like" evidence="1">
    <location>
        <begin position="478"/>
        <end position="539"/>
    </location>
</feature>
<dbReference type="Pfam" id="PF07523">
    <property type="entry name" value="Big_3"/>
    <property type="match status" value="1"/>
</dbReference>
<evidence type="ECO:0000259" key="1">
    <source>
        <dbReference type="Pfam" id="PF07523"/>
    </source>
</evidence>
<evidence type="ECO:0000313" key="4">
    <source>
        <dbReference type="Proteomes" id="UP000282312"/>
    </source>
</evidence>
<dbReference type="PANTHER" id="PTHR43301:SF3">
    <property type="entry name" value="ARABINAN ENDO-1,5-ALPHA-L-ARABINOSIDASE A-RELATED"/>
    <property type="match status" value="1"/>
</dbReference>
<dbReference type="GO" id="GO:0016787">
    <property type="term" value="F:hydrolase activity"/>
    <property type="evidence" value="ECO:0007669"/>
    <property type="project" value="UniProtKB-KW"/>
</dbReference>
<dbReference type="SUPFAM" id="SSF75005">
    <property type="entry name" value="Arabinanase/levansucrase/invertase"/>
    <property type="match status" value="1"/>
</dbReference>
<protein>
    <submittedName>
        <fullName evidence="3">Glycosyl hydrolase family 43</fullName>
    </submittedName>
</protein>
<dbReference type="Proteomes" id="UP000282312">
    <property type="component" value="Unassembled WGS sequence"/>
</dbReference>
<dbReference type="InterPro" id="IPR046780">
    <property type="entry name" value="aBig_2"/>
</dbReference>
<dbReference type="AlphaFoldDB" id="A0A3N9WIX8"/>
<dbReference type="InterPro" id="IPR022038">
    <property type="entry name" value="Ig-like_bact"/>
</dbReference>
<dbReference type="EMBL" id="QGSZ01000233">
    <property type="protein sequence ID" value="RQX00854.1"/>
    <property type="molecule type" value="Genomic_DNA"/>
</dbReference>
<accession>A0A3N9WIX8</accession>
<evidence type="ECO:0000259" key="2">
    <source>
        <dbReference type="Pfam" id="PF20578"/>
    </source>
</evidence>
<dbReference type="Gene3D" id="2.115.10.20">
    <property type="entry name" value="Glycosyl hydrolase domain, family 43"/>
    <property type="match status" value="1"/>
</dbReference>
<keyword evidence="4" id="KW-1185">Reference proteome</keyword>
<comment type="caution">
    <text evidence="3">The sequence shown here is derived from an EMBL/GenBank/DDBJ whole genome shotgun (WGS) entry which is preliminary data.</text>
</comment>
<reference evidence="3 4" key="1">
    <citation type="submission" date="2018-05" db="EMBL/GenBank/DDBJ databases">
        <title>Micromonospora from Atacama Desert.</title>
        <authorList>
            <person name="Carro L."/>
            <person name="Goodfellow M."/>
            <person name="Klenk H.-P."/>
        </authorList>
    </citation>
    <scope>NUCLEOTIDE SEQUENCE [LARGE SCALE GENOMIC DNA]</scope>
    <source>
        <strain evidence="3 4">LB39</strain>
    </source>
</reference>
<dbReference type="PANTHER" id="PTHR43301">
    <property type="entry name" value="ARABINAN ENDO-1,5-ALPHA-L-ARABINOSIDASE"/>
    <property type="match status" value="1"/>
</dbReference>
<feature type="domain" description="Atrophied bacterial Ig" evidence="2">
    <location>
        <begin position="18"/>
        <end position="101"/>
    </location>
</feature>
<evidence type="ECO:0000313" key="3">
    <source>
        <dbReference type="EMBL" id="RQX00854.1"/>
    </source>
</evidence>
<dbReference type="Gene3D" id="2.60.40.3630">
    <property type="match status" value="1"/>
</dbReference>
<gene>
    <name evidence="3" type="ORF">DLJ59_20125</name>
</gene>
<name>A0A3N9WIX8_9ACTN</name>
<dbReference type="InterPro" id="IPR050727">
    <property type="entry name" value="GH43_arabinanases"/>
</dbReference>
<organism evidence="3 4">
    <name type="scientific">Micromonospora inaquosa</name>
    <dbReference type="NCBI Taxonomy" id="2203716"/>
    <lineage>
        <taxon>Bacteria</taxon>
        <taxon>Bacillati</taxon>
        <taxon>Actinomycetota</taxon>
        <taxon>Actinomycetes</taxon>
        <taxon>Micromonosporales</taxon>
        <taxon>Micromonosporaceae</taxon>
        <taxon>Micromonospora</taxon>
    </lineage>
</organism>
<dbReference type="InterPro" id="IPR023296">
    <property type="entry name" value="Glyco_hydro_beta-prop_sf"/>
</dbReference>
<dbReference type="Pfam" id="PF20578">
    <property type="entry name" value="aBig_2"/>
    <property type="match status" value="1"/>
</dbReference>
<keyword evidence="3" id="KW-0378">Hydrolase</keyword>
<proteinExistence type="predicted"/>
<sequence>MAQGEETASGVSAERALAAITIPHADDVRGNVTLPTVTESGAAIRWTSSHPDIVSDRADGAIAAGVVRRPAPGDAPATVTVTAQVRVDAHEARRDFVLTVRPGVALAPFSRYGMVNFARSNSQAGQQLYFAASIGNDPLSWAAVNDGQAVLRSRRGMHAVRDPSVVRSPEGDRFYLVATDLNVDGRAYGWQGWDWAQSGASRHIEVWESTDLRTWSEQRHVLVAPDEAGMAFAPEASWDESIGAYVVYWTSSVYAPGTYYTPDRADPRGRFPLTRNQTLYATTRDFVTFTPAQVMCGRPHHGTLDAVIIRDDTDGSYHRFVTDRTSTGVGVTPYVPSCGAEDIYQERSTAILAPPHEWELVTSCITHRAMNTTYAEAPMVVTANPGDVRGSGCYLWADQIWAGSPSGDHLEEQLHPYWSADLASGDWTPVDWSRKPEYDLSDGVLRHGSVFALTQAEHAGLRGAEPTGVAVRTPPIRTRYAVGEPLDLTGLVVTADYTDGVRDEVVPHGHGGYTVSGYDAATVGAQTVMVAYSVVGVTRVASFPVKVVGR</sequence>